<dbReference type="EMBL" id="LXEY01000020">
    <property type="protein sequence ID" value="OAV60338.1"/>
    <property type="molecule type" value="Genomic_DNA"/>
</dbReference>
<evidence type="ECO:0000256" key="10">
    <source>
        <dbReference type="RuleBase" id="RU367007"/>
    </source>
</evidence>
<evidence type="ECO:0000259" key="12">
    <source>
        <dbReference type="Pfam" id="PF16192"/>
    </source>
</evidence>
<evidence type="ECO:0000256" key="7">
    <source>
        <dbReference type="ARBA" id="ARBA00022989"/>
    </source>
</evidence>
<dbReference type="STRING" id="1837282.A6F49_12760"/>
<reference evidence="13 14" key="1">
    <citation type="submission" date="2016-04" db="EMBL/GenBank/DDBJ databases">
        <title>First whole genome shotgun sequence of the bacterium Enteractinococcus sp. strain UASWS1574.</title>
        <authorList>
            <person name="Crovadore J."/>
            <person name="Chablais R."/>
            <person name="Lefort F."/>
        </authorList>
    </citation>
    <scope>NUCLEOTIDE SEQUENCE [LARGE SCALE GENOMIC DNA]</scope>
    <source>
        <strain evidence="13 14">UASWS1574</strain>
    </source>
</reference>
<evidence type="ECO:0000256" key="8">
    <source>
        <dbReference type="ARBA" id="ARBA00023136"/>
    </source>
</evidence>
<organism evidence="13 14">
    <name type="scientific">Enteractinococcus helveticum</name>
    <dbReference type="NCBI Taxonomy" id="1837282"/>
    <lineage>
        <taxon>Bacteria</taxon>
        <taxon>Bacillati</taxon>
        <taxon>Actinomycetota</taxon>
        <taxon>Actinomycetes</taxon>
        <taxon>Micrococcales</taxon>
        <taxon>Micrococcaceae</taxon>
    </lineage>
</organism>
<dbReference type="AlphaFoldDB" id="A0A1B7LYI0"/>
<evidence type="ECO:0000313" key="14">
    <source>
        <dbReference type="Proteomes" id="UP000078292"/>
    </source>
</evidence>
<dbReference type="UniPathway" id="UPA00378"/>
<sequence length="545" mass="60733">MACVSTTQQRTPNDWLQTASEAFSLAGLKARLLYPTFHLGRTGWIIAAILTVAAGLLRFWNLSHPNELIFDETYYVKDAYSLWHFGYERSWDDDVDDAFIAGQAQPSHDAAYVVHPPAGKWLIGVGMALFGYDSAFGWRFTAALAGTLSVLLTFMLAAKLFRSLFLASVAGLLLTIEGHHIVMSRTALLDIFLMLFVLAAFCALVADRTWGRRRLVTELAARYRRFTAADATDHDRTQWHKAATYGPWLGVRPWRIAAGVLLGIAVSIKLSGLAFVAAFGLLTVWWDATARRSAGVRRWLPGAVVLDGLWAFVCMVGVGAVTYVATWAGWLSSSGGYYRNWAAGQSIPLPDWLASLIHYHVQSTTFHTGLDSSHNYASSAWIWPFAGRPVSFYYRTENVQCAADECSAAILDLPNPLIWWTGLVAIVIIVVRWLLIRDWRAGAILAVYAAGQLIWVLWPARTMFFFYTVAYVPFLILAITYVAGLWLARTTPLGTGFASRRVAVVGISLFVLAALALSAYFMPIWTGEPLPVHQWRARMWFQSWI</sequence>
<feature type="transmembrane region" description="Helical" evidence="10">
    <location>
        <begin position="309"/>
        <end position="330"/>
    </location>
</feature>
<feature type="transmembrane region" description="Helical" evidence="10">
    <location>
        <begin position="464"/>
        <end position="488"/>
    </location>
</feature>
<comment type="caution">
    <text evidence="13">The sequence shown here is derived from an EMBL/GenBank/DDBJ whole genome shotgun (WGS) entry which is preliminary data.</text>
</comment>
<evidence type="ECO:0000256" key="1">
    <source>
        <dbReference type="ARBA" id="ARBA00004127"/>
    </source>
</evidence>
<evidence type="ECO:0000313" key="13">
    <source>
        <dbReference type="EMBL" id="OAV60338.1"/>
    </source>
</evidence>
<feature type="transmembrane region" description="Helical" evidence="10">
    <location>
        <begin position="136"/>
        <end position="154"/>
    </location>
</feature>
<evidence type="ECO:0000256" key="6">
    <source>
        <dbReference type="ARBA" id="ARBA00022692"/>
    </source>
</evidence>
<keyword evidence="10" id="KW-1003">Cell membrane</keyword>
<feature type="transmembrane region" description="Helical" evidence="10">
    <location>
        <begin position="188"/>
        <end position="206"/>
    </location>
</feature>
<dbReference type="GO" id="GO:0004169">
    <property type="term" value="F:dolichyl-phosphate-mannose-protein mannosyltransferase activity"/>
    <property type="evidence" value="ECO:0007669"/>
    <property type="project" value="UniProtKB-UniRule"/>
</dbReference>
<dbReference type="GO" id="GO:0005886">
    <property type="term" value="C:plasma membrane"/>
    <property type="evidence" value="ECO:0007669"/>
    <property type="project" value="UniProtKB-SubCell"/>
</dbReference>
<comment type="subcellular location">
    <subcellularLocation>
        <location evidence="10">Cell membrane</location>
    </subcellularLocation>
    <subcellularLocation>
        <location evidence="1">Endomembrane system</location>
        <topology evidence="1">Multi-pass membrane protein</topology>
    </subcellularLocation>
</comment>
<keyword evidence="14" id="KW-1185">Reference proteome</keyword>
<dbReference type="OrthoDB" id="9776737at2"/>
<evidence type="ECO:0000256" key="3">
    <source>
        <dbReference type="ARBA" id="ARBA00007222"/>
    </source>
</evidence>
<dbReference type="EC" id="2.4.1.-" evidence="10"/>
<dbReference type="InterPro" id="IPR032421">
    <property type="entry name" value="PMT_4TMC"/>
</dbReference>
<feature type="domain" description="ArnT-like N-terminal" evidence="11">
    <location>
        <begin position="49"/>
        <end position="205"/>
    </location>
</feature>
<gene>
    <name evidence="13" type="ORF">A6F49_12760</name>
</gene>
<evidence type="ECO:0000259" key="11">
    <source>
        <dbReference type="Pfam" id="PF02366"/>
    </source>
</evidence>
<dbReference type="Pfam" id="PF02366">
    <property type="entry name" value="PMT"/>
    <property type="match status" value="1"/>
</dbReference>
<keyword evidence="8 10" id="KW-0472">Membrane</keyword>
<feature type="transmembrane region" description="Helical" evidence="10">
    <location>
        <begin position="500"/>
        <end position="522"/>
    </location>
</feature>
<feature type="transmembrane region" description="Helical" evidence="10">
    <location>
        <begin position="256"/>
        <end position="288"/>
    </location>
</feature>
<name>A0A1B7LYI0_9MICC</name>
<keyword evidence="6 10" id="KW-0812">Transmembrane</keyword>
<dbReference type="InterPro" id="IPR027005">
    <property type="entry name" value="PMT-like"/>
</dbReference>
<proteinExistence type="inferred from homology"/>
<accession>A0A1B7LYI0</accession>
<evidence type="ECO:0000256" key="2">
    <source>
        <dbReference type="ARBA" id="ARBA00004922"/>
    </source>
</evidence>
<keyword evidence="5 10" id="KW-0808">Transferase</keyword>
<feature type="transmembrane region" description="Helical" evidence="10">
    <location>
        <begin position="442"/>
        <end position="458"/>
    </location>
</feature>
<evidence type="ECO:0000256" key="5">
    <source>
        <dbReference type="ARBA" id="ARBA00022679"/>
    </source>
</evidence>
<dbReference type="PANTHER" id="PTHR10050">
    <property type="entry name" value="DOLICHYL-PHOSPHATE-MANNOSE--PROTEIN MANNOSYLTRANSFERASE"/>
    <property type="match status" value="1"/>
</dbReference>
<feature type="transmembrane region" description="Helical" evidence="10">
    <location>
        <begin position="42"/>
        <end position="60"/>
    </location>
</feature>
<comment type="similarity">
    <text evidence="3 10">Belongs to the glycosyltransferase 39 family.</text>
</comment>
<comment type="function">
    <text evidence="10">Protein O-mannosyltransferase that catalyzes the transfer of a single mannose residue from a polyprenol phospho-mannosyl lipidic donor to the hydroxyl group of selected serine and threonine residues in acceptor proteins.</text>
</comment>
<dbReference type="InterPro" id="IPR003342">
    <property type="entry name" value="ArnT-like_N"/>
</dbReference>
<dbReference type="Pfam" id="PF16192">
    <property type="entry name" value="PMT_4TMC"/>
    <property type="match status" value="1"/>
</dbReference>
<keyword evidence="7 10" id="KW-1133">Transmembrane helix</keyword>
<feature type="domain" description="Protein O-mannosyl-transferase C-terminal four TM" evidence="12">
    <location>
        <begin position="354"/>
        <end position="544"/>
    </location>
</feature>
<keyword evidence="4 10" id="KW-0328">Glycosyltransferase</keyword>
<dbReference type="Proteomes" id="UP000078292">
    <property type="component" value="Unassembled WGS sequence"/>
</dbReference>
<evidence type="ECO:0000256" key="9">
    <source>
        <dbReference type="ARBA" id="ARBA00093617"/>
    </source>
</evidence>
<feature type="transmembrane region" description="Helical" evidence="10">
    <location>
        <begin position="160"/>
        <end position="176"/>
    </location>
</feature>
<feature type="transmembrane region" description="Helical" evidence="10">
    <location>
        <begin position="417"/>
        <end position="435"/>
    </location>
</feature>
<dbReference type="PANTHER" id="PTHR10050:SF46">
    <property type="entry name" value="PROTEIN O-MANNOSYL-TRANSFERASE 2"/>
    <property type="match status" value="1"/>
</dbReference>
<comment type="pathway">
    <text evidence="2 10">Protein modification; protein glycosylation.</text>
</comment>
<evidence type="ECO:0000256" key="4">
    <source>
        <dbReference type="ARBA" id="ARBA00022676"/>
    </source>
</evidence>
<protein>
    <recommendedName>
        <fullName evidence="9 10">Polyprenol-phosphate-mannose--protein mannosyltransferase</fullName>
        <ecNumber evidence="10">2.4.1.-</ecNumber>
    </recommendedName>
</protein>
<dbReference type="GO" id="GO:0012505">
    <property type="term" value="C:endomembrane system"/>
    <property type="evidence" value="ECO:0007669"/>
    <property type="project" value="UniProtKB-SubCell"/>
</dbReference>